<accession>A0A9D4MG44</accession>
<name>A0A9D4MG44_DREPO</name>
<sequence>MEVCLTTEHTTAPCEACAKRTPEIDVNGVTGVCDTTVQDIAAKLRKIGDEINVRYCGQSTPFEITKIVKLTVGIAPLDSLAELCPAPARGPSGPLITSKSFKILDPPLNTVVLVVITKHEFVL</sequence>
<evidence type="ECO:0000256" key="2">
    <source>
        <dbReference type="ARBA" id="ARBA00004370"/>
    </source>
</evidence>
<protein>
    <submittedName>
        <fullName evidence="6">Uncharacterized protein</fullName>
    </submittedName>
</protein>
<keyword evidence="5" id="KW-0472">Membrane</keyword>
<evidence type="ECO:0000313" key="6">
    <source>
        <dbReference type="EMBL" id="KAH3876967.1"/>
    </source>
</evidence>
<gene>
    <name evidence="6" type="ORF">DPMN_000820</name>
</gene>
<dbReference type="GO" id="GO:0042981">
    <property type="term" value="P:regulation of apoptotic process"/>
    <property type="evidence" value="ECO:0007669"/>
    <property type="project" value="InterPro"/>
</dbReference>
<dbReference type="GO" id="GO:0005739">
    <property type="term" value="C:mitochondrion"/>
    <property type="evidence" value="ECO:0007669"/>
    <property type="project" value="UniProtKB-SubCell"/>
</dbReference>
<evidence type="ECO:0000313" key="7">
    <source>
        <dbReference type="Proteomes" id="UP000828390"/>
    </source>
</evidence>
<comment type="caution">
    <text evidence="6">The sequence shown here is derived from an EMBL/GenBank/DDBJ whole genome shotgun (WGS) entry which is preliminary data.</text>
</comment>
<keyword evidence="3" id="KW-0053">Apoptosis</keyword>
<dbReference type="GO" id="GO:0016020">
    <property type="term" value="C:membrane"/>
    <property type="evidence" value="ECO:0007669"/>
    <property type="project" value="UniProtKB-SubCell"/>
</dbReference>
<dbReference type="EMBL" id="JAIWYP010000001">
    <property type="protein sequence ID" value="KAH3876967.1"/>
    <property type="molecule type" value="Genomic_DNA"/>
</dbReference>
<keyword evidence="7" id="KW-1185">Reference proteome</keyword>
<keyword evidence="4" id="KW-0496">Mitochondrion</keyword>
<proteinExistence type="predicted"/>
<evidence type="ECO:0000256" key="1">
    <source>
        <dbReference type="ARBA" id="ARBA00004173"/>
    </source>
</evidence>
<reference evidence="6" key="1">
    <citation type="journal article" date="2019" name="bioRxiv">
        <title>The Genome of the Zebra Mussel, Dreissena polymorpha: A Resource for Invasive Species Research.</title>
        <authorList>
            <person name="McCartney M.A."/>
            <person name="Auch B."/>
            <person name="Kono T."/>
            <person name="Mallez S."/>
            <person name="Zhang Y."/>
            <person name="Obille A."/>
            <person name="Becker A."/>
            <person name="Abrahante J.E."/>
            <person name="Garbe J."/>
            <person name="Badalamenti J.P."/>
            <person name="Herman A."/>
            <person name="Mangelson H."/>
            <person name="Liachko I."/>
            <person name="Sullivan S."/>
            <person name="Sone E.D."/>
            <person name="Koren S."/>
            <person name="Silverstein K.A.T."/>
            <person name="Beckman K.B."/>
            <person name="Gohl D.M."/>
        </authorList>
    </citation>
    <scope>NUCLEOTIDE SEQUENCE</scope>
    <source>
        <strain evidence="6">Duluth1</strain>
        <tissue evidence="6">Whole animal</tissue>
    </source>
</reference>
<evidence type="ECO:0000256" key="3">
    <source>
        <dbReference type="ARBA" id="ARBA00022703"/>
    </source>
</evidence>
<evidence type="ECO:0000256" key="4">
    <source>
        <dbReference type="ARBA" id="ARBA00023128"/>
    </source>
</evidence>
<organism evidence="6 7">
    <name type="scientific">Dreissena polymorpha</name>
    <name type="common">Zebra mussel</name>
    <name type="synonym">Mytilus polymorpha</name>
    <dbReference type="NCBI Taxonomy" id="45954"/>
    <lineage>
        <taxon>Eukaryota</taxon>
        <taxon>Metazoa</taxon>
        <taxon>Spiralia</taxon>
        <taxon>Lophotrochozoa</taxon>
        <taxon>Mollusca</taxon>
        <taxon>Bivalvia</taxon>
        <taxon>Autobranchia</taxon>
        <taxon>Heteroconchia</taxon>
        <taxon>Euheterodonta</taxon>
        <taxon>Imparidentia</taxon>
        <taxon>Neoheterodontei</taxon>
        <taxon>Myida</taxon>
        <taxon>Dreissenoidea</taxon>
        <taxon>Dreissenidae</taxon>
        <taxon>Dreissena</taxon>
    </lineage>
</organism>
<dbReference type="Proteomes" id="UP000828390">
    <property type="component" value="Unassembled WGS sequence"/>
</dbReference>
<dbReference type="InterPro" id="IPR020728">
    <property type="entry name" value="Bcl2_BH3_motif_CS"/>
</dbReference>
<comment type="subcellular location">
    <subcellularLocation>
        <location evidence="2">Membrane</location>
    </subcellularLocation>
    <subcellularLocation>
        <location evidence="1">Mitochondrion</location>
    </subcellularLocation>
</comment>
<dbReference type="AlphaFoldDB" id="A0A9D4MG44"/>
<evidence type="ECO:0000256" key="5">
    <source>
        <dbReference type="ARBA" id="ARBA00023136"/>
    </source>
</evidence>
<dbReference type="GO" id="GO:0006915">
    <property type="term" value="P:apoptotic process"/>
    <property type="evidence" value="ECO:0007669"/>
    <property type="project" value="UniProtKB-KW"/>
</dbReference>
<dbReference type="PROSITE" id="PS01259">
    <property type="entry name" value="BH3"/>
    <property type="match status" value="1"/>
</dbReference>
<reference evidence="6" key="2">
    <citation type="submission" date="2020-11" db="EMBL/GenBank/DDBJ databases">
        <authorList>
            <person name="McCartney M.A."/>
            <person name="Auch B."/>
            <person name="Kono T."/>
            <person name="Mallez S."/>
            <person name="Becker A."/>
            <person name="Gohl D.M."/>
            <person name="Silverstein K.A.T."/>
            <person name="Koren S."/>
            <person name="Bechman K.B."/>
            <person name="Herman A."/>
            <person name="Abrahante J.E."/>
            <person name="Garbe J."/>
        </authorList>
    </citation>
    <scope>NUCLEOTIDE SEQUENCE</scope>
    <source>
        <strain evidence="6">Duluth1</strain>
        <tissue evidence="6">Whole animal</tissue>
    </source>
</reference>